<proteinExistence type="predicted"/>
<dbReference type="AlphaFoldDB" id="A0A841RPT8"/>
<gene>
    <name evidence="2" type="ORF">GGQ92_001733</name>
</gene>
<evidence type="ECO:0000313" key="3">
    <source>
        <dbReference type="Proteomes" id="UP000572212"/>
    </source>
</evidence>
<feature type="transmembrane region" description="Helical" evidence="1">
    <location>
        <begin position="57"/>
        <end position="76"/>
    </location>
</feature>
<keyword evidence="1" id="KW-0812">Transmembrane</keyword>
<dbReference type="Proteomes" id="UP000572212">
    <property type="component" value="Unassembled WGS sequence"/>
</dbReference>
<evidence type="ECO:0000256" key="1">
    <source>
        <dbReference type="SAM" id="Phobius"/>
    </source>
</evidence>
<keyword evidence="1" id="KW-0472">Membrane</keyword>
<organism evidence="2 3">
    <name type="scientific">Gracilibacillus halotolerans</name>
    <dbReference type="NCBI Taxonomy" id="74386"/>
    <lineage>
        <taxon>Bacteria</taxon>
        <taxon>Bacillati</taxon>
        <taxon>Bacillota</taxon>
        <taxon>Bacilli</taxon>
        <taxon>Bacillales</taxon>
        <taxon>Bacillaceae</taxon>
        <taxon>Gracilibacillus</taxon>
    </lineage>
</organism>
<comment type="caution">
    <text evidence="2">The sequence shown here is derived from an EMBL/GenBank/DDBJ whole genome shotgun (WGS) entry which is preliminary data.</text>
</comment>
<protein>
    <submittedName>
        <fullName evidence="2">Uncharacterized protein</fullName>
    </submittedName>
</protein>
<name>A0A841RPT8_9BACI</name>
<reference evidence="2 3" key="1">
    <citation type="submission" date="2020-08" db="EMBL/GenBank/DDBJ databases">
        <title>Genomic Encyclopedia of Type Strains, Phase IV (KMG-IV): sequencing the most valuable type-strain genomes for metagenomic binning, comparative biology and taxonomic classification.</title>
        <authorList>
            <person name="Goeker M."/>
        </authorList>
    </citation>
    <scope>NUCLEOTIDE SEQUENCE [LARGE SCALE GENOMIC DNA]</scope>
    <source>
        <strain evidence="2 3">DSM 11805</strain>
    </source>
</reference>
<feature type="transmembrane region" description="Helical" evidence="1">
    <location>
        <begin position="31"/>
        <end position="51"/>
    </location>
</feature>
<evidence type="ECO:0000313" key="2">
    <source>
        <dbReference type="EMBL" id="MBB6512944.1"/>
    </source>
</evidence>
<dbReference type="EMBL" id="JACHON010000006">
    <property type="protein sequence ID" value="MBB6512944.1"/>
    <property type="molecule type" value="Genomic_DNA"/>
</dbReference>
<sequence length="80" mass="9441">MAFAFDHLYPQFNQKDERVDAIRQKGMYQSIFIVLAILIVLMVLIQFNLLMITTLELIRIIISVIIVTIWTNWIILSNKM</sequence>
<accession>A0A841RPT8</accession>
<keyword evidence="3" id="KW-1185">Reference proteome</keyword>
<dbReference type="RefSeq" id="WP_184247179.1">
    <property type="nucleotide sequence ID" value="NZ_BAAACU010000042.1"/>
</dbReference>
<keyword evidence="1" id="KW-1133">Transmembrane helix</keyword>